<keyword evidence="4 5" id="KW-0732">Signal</keyword>
<accession>A0A225UH82</accession>
<evidence type="ECO:0000256" key="5">
    <source>
        <dbReference type="RuleBase" id="RU367124"/>
    </source>
</evidence>
<dbReference type="InterPro" id="IPR031825">
    <property type="entry name" value="RXLR"/>
</dbReference>
<keyword evidence="7" id="KW-1185">Reference proteome</keyword>
<name>A0A225UH82_9STRA</name>
<dbReference type="Proteomes" id="UP000198211">
    <property type="component" value="Unassembled WGS sequence"/>
</dbReference>
<comment type="similarity">
    <text evidence="2 5">Belongs to the RxLR effector family.</text>
</comment>
<dbReference type="Pfam" id="PF16810">
    <property type="entry name" value="RXLR"/>
    <property type="match status" value="1"/>
</dbReference>
<dbReference type="EMBL" id="NBNE01018123">
    <property type="protein sequence ID" value="OWY92412.1"/>
    <property type="molecule type" value="Genomic_DNA"/>
</dbReference>
<dbReference type="OrthoDB" id="102701at2759"/>
<organism evidence="6 7">
    <name type="scientific">Phytophthora megakarya</name>
    <dbReference type="NCBI Taxonomy" id="4795"/>
    <lineage>
        <taxon>Eukaryota</taxon>
        <taxon>Sar</taxon>
        <taxon>Stramenopiles</taxon>
        <taxon>Oomycota</taxon>
        <taxon>Peronosporomycetes</taxon>
        <taxon>Peronosporales</taxon>
        <taxon>Peronosporaceae</taxon>
        <taxon>Phytophthora</taxon>
    </lineage>
</organism>
<feature type="signal peptide" evidence="5">
    <location>
        <begin position="1"/>
        <end position="21"/>
    </location>
</feature>
<sequence length="152" mass="17491">MRLLLFALLATWIIFLSSCEAAAPSDKLSSTATVNGDFKRLLRVESNKIVDVDNEEERGFAQSASLKLKQVLSQIKATYLKWEMKVLAPSFEKKAAEGITVSQLKQEYVTRMMNSGWWTTPPGFKRYIRKYQEWLIDHPRYENLNDVLLKAS</sequence>
<comment type="caution">
    <text evidence="6">The sequence shown here is derived from an EMBL/GenBank/DDBJ whole genome shotgun (WGS) entry which is preliminary data.</text>
</comment>
<evidence type="ECO:0000256" key="2">
    <source>
        <dbReference type="ARBA" id="ARBA00010400"/>
    </source>
</evidence>
<evidence type="ECO:0000313" key="6">
    <source>
        <dbReference type="EMBL" id="OWY92412.1"/>
    </source>
</evidence>
<proteinExistence type="inferred from homology"/>
<evidence type="ECO:0000256" key="3">
    <source>
        <dbReference type="ARBA" id="ARBA00022525"/>
    </source>
</evidence>
<gene>
    <name evidence="6" type="ORF">PHMEG_00038604</name>
</gene>
<feature type="chain" id="PRO_5045000463" description="RxLR effector protein" evidence="5">
    <location>
        <begin position="22"/>
        <end position="152"/>
    </location>
</feature>
<evidence type="ECO:0000313" key="7">
    <source>
        <dbReference type="Proteomes" id="UP000198211"/>
    </source>
</evidence>
<reference evidence="7" key="1">
    <citation type="submission" date="2017-03" db="EMBL/GenBank/DDBJ databases">
        <title>Phytopthora megakarya and P. palmivora, two closely related causual agents of cacao black pod achieved similar genome size and gene model numbers by different mechanisms.</title>
        <authorList>
            <person name="Ali S."/>
            <person name="Shao J."/>
            <person name="Larry D.J."/>
            <person name="Kronmiller B."/>
            <person name="Shen D."/>
            <person name="Strem M.D."/>
            <person name="Melnick R.L."/>
            <person name="Guiltinan M.J."/>
            <person name="Tyler B.M."/>
            <person name="Meinhardt L.W."/>
            <person name="Bailey B.A."/>
        </authorList>
    </citation>
    <scope>NUCLEOTIDE SEQUENCE [LARGE SCALE GENOMIC DNA]</scope>
    <source>
        <strain evidence="7">zdho120</strain>
    </source>
</reference>
<keyword evidence="3 5" id="KW-0964">Secreted</keyword>
<dbReference type="PROSITE" id="PS51257">
    <property type="entry name" value="PROKAR_LIPOPROTEIN"/>
    <property type="match status" value="1"/>
</dbReference>
<comment type="function">
    <text evidence="5">Effector that suppresses plant defense responses during pathogen infection.</text>
</comment>
<evidence type="ECO:0000256" key="4">
    <source>
        <dbReference type="ARBA" id="ARBA00022729"/>
    </source>
</evidence>
<comment type="subcellular location">
    <subcellularLocation>
        <location evidence="1 5">Secreted</location>
    </subcellularLocation>
</comment>
<dbReference type="AlphaFoldDB" id="A0A225UH82"/>
<comment type="domain">
    <text evidence="5">The RxLR-dEER motif acts to carry the protein into the host cell cytoplasm through binding to cell surface phosphatidylinositol-3-phosphate.</text>
</comment>
<evidence type="ECO:0000256" key="1">
    <source>
        <dbReference type="ARBA" id="ARBA00004613"/>
    </source>
</evidence>
<protein>
    <recommendedName>
        <fullName evidence="5">RxLR effector protein</fullName>
    </recommendedName>
</protein>